<evidence type="ECO:0000256" key="9">
    <source>
        <dbReference type="ARBA" id="ARBA00023141"/>
    </source>
</evidence>
<evidence type="ECO:0000256" key="2">
    <source>
        <dbReference type="ARBA" id="ARBA00006997"/>
    </source>
</evidence>
<comment type="cofactor">
    <cofactor evidence="11">
        <name>Mg(2+)</name>
        <dbReference type="ChEBI" id="CHEBI:18420"/>
    </cofactor>
    <text evidence="11">Binds 1 Mg(2+) ion per subunit.</text>
</comment>
<keyword evidence="11" id="KW-0479">Metal-binding</keyword>
<evidence type="ECO:0000313" key="13">
    <source>
        <dbReference type="Proteomes" id="UP000256845"/>
    </source>
</evidence>
<comment type="subcellular location">
    <subcellularLocation>
        <location evidence="11">Cytoplasm</location>
    </subcellularLocation>
</comment>
<dbReference type="HAMAP" id="MF_00109">
    <property type="entry name" value="Shikimate_kinase"/>
    <property type="match status" value="1"/>
</dbReference>
<evidence type="ECO:0000256" key="11">
    <source>
        <dbReference type="HAMAP-Rule" id="MF_00109"/>
    </source>
</evidence>
<dbReference type="GO" id="GO:0008652">
    <property type="term" value="P:amino acid biosynthetic process"/>
    <property type="evidence" value="ECO:0007669"/>
    <property type="project" value="UniProtKB-KW"/>
</dbReference>
<sequence length="196" mass="22137">MQSLNQDQPMETAAPVEVEGLYIDRPIVFIGMMGAGKSVIGRLLADRLHIPFIDADTEIEAAANMTIAEIFETHGEEYFRDGERRVIERLLHAGPCILATGGGAFMDPKTRDLIARQGISVWLKASFDVLWERVSRKSHRPLLQKPDARGILKNLIAERYPVYAEALITVESDHISKENMVKRVFEALKSHQEKQR</sequence>
<name>A0A3D9HP19_9PROT</name>
<comment type="caution">
    <text evidence="11">Lacks conserved residue(s) required for the propagation of feature annotation.</text>
</comment>
<dbReference type="Pfam" id="PF01202">
    <property type="entry name" value="SKI"/>
    <property type="match status" value="1"/>
</dbReference>
<keyword evidence="11" id="KW-0460">Magnesium</keyword>
<keyword evidence="13" id="KW-1185">Reference proteome</keyword>
<evidence type="ECO:0000256" key="6">
    <source>
        <dbReference type="ARBA" id="ARBA00022741"/>
    </source>
</evidence>
<dbReference type="OrthoDB" id="9800332at2"/>
<dbReference type="PANTHER" id="PTHR21087:SF16">
    <property type="entry name" value="SHIKIMATE KINASE 1, CHLOROPLASTIC"/>
    <property type="match status" value="1"/>
</dbReference>
<evidence type="ECO:0000256" key="5">
    <source>
        <dbReference type="ARBA" id="ARBA00022679"/>
    </source>
</evidence>
<feature type="binding site" evidence="11">
    <location>
        <position position="56"/>
    </location>
    <ligand>
        <name>substrate</name>
    </ligand>
</feature>
<dbReference type="EC" id="2.7.1.71" evidence="3 11"/>
<dbReference type="InterPro" id="IPR023000">
    <property type="entry name" value="Shikimate_kinase_CS"/>
</dbReference>
<keyword evidence="11" id="KW-0963">Cytoplasm</keyword>
<comment type="catalytic activity">
    <reaction evidence="10 11">
        <text>shikimate + ATP = 3-phosphoshikimate + ADP + H(+)</text>
        <dbReference type="Rhea" id="RHEA:13121"/>
        <dbReference type="ChEBI" id="CHEBI:15378"/>
        <dbReference type="ChEBI" id="CHEBI:30616"/>
        <dbReference type="ChEBI" id="CHEBI:36208"/>
        <dbReference type="ChEBI" id="CHEBI:145989"/>
        <dbReference type="ChEBI" id="CHEBI:456216"/>
        <dbReference type="EC" id="2.7.1.71"/>
    </reaction>
</comment>
<feature type="binding site" evidence="11">
    <location>
        <position position="80"/>
    </location>
    <ligand>
        <name>substrate</name>
    </ligand>
</feature>
<evidence type="ECO:0000256" key="7">
    <source>
        <dbReference type="ARBA" id="ARBA00022777"/>
    </source>
</evidence>
<dbReference type="CDD" id="cd00464">
    <property type="entry name" value="SK"/>
    <property type="match status" value="1"/>
</dbReference>
<dbReference type="RefSeq" id="WP_115936153.1">
    <property type="nucleotide sequence ID" value="NZ_QRDW01000003.1"/>
</dbReference>
<dbReference type="GO" id="GO:0004765">
    <property type="term" value="F:shikimate kinase activity"/>
    <property type="evidence" value="ECO:0007669"/>
    <property type="project" value="UniProtKB-UniRule"/>
</dbReference>
<accession>A0A3D9HP19</accession>
<comment type="similarity">
    <text evidence="2 11">Belongs to the shikimate kinase family.</text>
</comment>
<keyword evidence="5 11" id="KW-0808">Transferase</keyword>
<keyword evidence="7 11" id="KW-0418">Kinase</keyword>
<dbReference type="InterPro" id="IPR027417">
    <property type="entry name" value="P-loop_NTPase"/>
</dbReference>
<feature type="binding site" evidence="11">
    <location>
        <position position="159"/>
    </location>
    <ligand>
        <name>substrate</name>
    </ligand>
</feature>
<evidence type="ECO:0000256" key="8">
    <source>
        <dbReference type="ARBA" id="ARBA00022840"/>
    </source>
</evidence>
<comment type="function">
    <text evidence="11">Catalyzes the specific phosphorylation of the 3-hydroxyl group of shikimic acid using ATP as a cosubstrate.</text>
</comment>
<gene>
    <name evidence="11" type="primary">aroK</name>
    <name evidence="12" type="ORF">DFP90_10341</name>
</gene>
<dbReference type="GO" id="GO:0005524">
    <property type="term" value="F:ATP binding"/>
    <property type="evidence" value="ECO:0007669"/>
    <property type="project" value="UniProtKB-UniRule"/>
</dbReference>
<keyword evidence="6 11" id="KW-0547">Nucleotide-binding</keyword>
<dbReference type="PROSITE" id="PS01128">
    <property type="entry name" value="SHIKIMATE_KINASE"/>
    <property type="match status" value="1"/>
</dbReference>
<protein>
    <recommendedName>
        <fullName evidence="3 11">Shikimate kinase</fullName>
        <shortName evidence="11">SK</shortName>
        <ecNumber evidence="3 11">2.7.1.71</ecNumber>
    </recommendedName>
</protein>
<dbReference type="EMBL" id="QRDW01000003">
    <property type="protein sequence ID" value="RED51243.1"/>
    <property type="molecule type" value="Genomic_DNA"/>
</dbReference>
<dbReference type="NCBIfam" id="NF010552">
    <property type="entry name" value="PRK13946.1"/>
    <property type="match status" value="1"/>
</dbReference>
<comment type="pathway">
    <text evidence="1 11">Metabolic intermediate biosynthesis; chorismate biosynthesis; chorismate from D-erythrose 4-phosphate and phosphoenolpyruvate: step 5/7.</text>
</comment>
<dbReference type="UniPathway" id="UPA00053">
    <property type="reaction ID" value="UER00088"/>
</dbReference>
<evidence type="ECO:0000256" key="1">
    <source>
        <dbReference type="ARBA" id="ARBA00004842"/>
    </source>
</evidence>
<reference evidence="12 13" key="1">
    <citation type="submission" date="2018-07" db="EMBL/GenBank/DDBJ databases">
        <title>Genomic Encyclopedia of Type Strains, Phase III (KMG-III): the genomes of soil and plant-associated and newly described type strains.</title>
        <authorList>
            <person name="Whitman W."/>
        </authorList>
    </citation>
    <scope>NUCLEOTIDE SEQUENCE [LARGE SCALE GENOMIC DNA]</scope>
    <source>
        <strain evidence="12 13">CECT 8488</strain>
    </source>
</reference>
<keyword evidence="4 11" id="KW-0028">Amino-acid biosynthesis</keyword>
<dbReference type="SUPFAM" id="SSF52540">
    <property type="entry name" value="P-loop containing nucleoside triphosphate hydrolases"/>
    <property type="match status" value="1"/>
</dbReference>
<evidence type="ECO:0000256" key="4">
    <source>
        <dbReference type="ARBA" id="ARBA00022605"/>
    </source>
</evidence>
<comment type="subunit">
    <text evidence="11">Monomer.</text>
</comment>
<comment type="caution">
    <text evidence="12">The sequence shown here is derived from an EMBL/GenBank/DDBJ whole genome shotgun (WGS) entry which is preliminary data.</text>
</comment>
<dbReference type="PANTHER" id="PTHR21087">
    <property type="entry name" value="SHIKIMATE KINASE"/>
    <property type="match status" value="1"/>
</dbReference>
<dbReference type="InterPro" id="IPR000623">
    <property type="entry name" value="Shikimate_kinase/TSH1"/>
</dbReference>
<evidence type="ECO:0000313" key="12">
    <source>
        <dbReference type="EMBL" id="RED51243.1"/>
    </source>
</evidence>
<keyword evidence="8 11" id="KW-0067">ATP-binding</keyword>
<dbReference type="GO" id="GO:0005829">
    <property type="term" value="C:cytosol"/>
    <property type="evidence" value="ECO:0007669"/>
    <property type="project" value="TreeGrafter"/>
</dbReference>
<dbReference type="InterPro" id="IPR031322">
    <property type="entry name" value="Shikimate/glucono_kinase"/>
</dbReference>
<dbReference type="Gene3D" id="3.40.50.300">
    <property type="entry name" value="P-loop containing nucleotide triphosphate hydrolases"/>
    <property type="match status" value="1"/>
</dbReference>
<feature type="binding site" evidence="11">
    <location>
        <position position="102"/>
    </location>
    <ligand>
        <name>substrate</name>
    </ligand>
</feature>
<dbReference type="PRINTS" id="PR01100">
    <property type="entry name" value="SHIKIMTKNASE"/>
</dbReference>
<proteinExistence type="inferred from homology"/>
<dbReference type="GO" id="GO:0009423">
    <property type="term" value="P:chorismate biosynthetic process"/>
    <property type="evidence" value="ECO:0007669"/>
    <property type="project" value="UniProtKB-UniRule"/>
</dbReference>
<feature type="binding site" evidence="11">
    <location>
        <position position="140"/>
    </location>
    <ligand>
        <name>ATP</name>
        <dbReference type="ChEBI" id="CHEBI:30616"/>
    </ligand>
</feature>
<evidence type="ECO:0000256" key="10">
    <source>
        <dbReference type="ARBA" id="ARBA00048567"/>
    </source>
</evidence>
<feature type="binding site" evidence="11">
    <location>
        <begin position="34"/>
        <end position="39"/>
    </location>
    <ligand>
        <name>ATP</name>
        <dbReference type="ChEBI" id="CHEBI:30616"/>
    </ligand>
</feature>
<evidence type="ECO:0000256" key="3">
    <source>
        <dbReference type="ARBA" id="ARBA00012154"/>
    </source>
</evidence>
<keyword evidence="9 11" id="KW-0057">Aromatic amino acid biosynthesis</keyword>
<dbReference type="GO" id="GO:0000287">
    <property type="term" value="F:magnesium ion binding"/>
    <property type="evidence" value="ECO:0007669"/>
    <property type="project" value="UniProtKB-UniRule"/>
</dbReference>
<organism evidence="12 13">
    <name type="scientific">Aestuariispira insulae</name>
    <dbReference type="NCBI Taxonomy" id="1461337"/>
    <lineage>
        <taxon>Bacteria</taxon>
        <taxon>Pseudomonadati</taxon>
        <taxon>Pseudomonadota</taxon>
        <taxon>Alphaproteobacteria</taxon>
        <taxon>Rhodospirillales</taxon>
        <taxon>Kiloniellaceae</taxon>
        <taxon>Aestuariispira</taxon>
    </lineage>
</organism>
<dbReference type="Proteomes" id="UP000256845">
    <property type="component" value="Unassembled WGS sequence"/>
</dbReference>
<dbReference type="GO" id="GO:0009073">
    <property type="term" value="P:aromatic amino acid family biosynthetic process"/>
    <property type="evidence" value="ECO:0007669"/>
    <property type="project" value="UniProtKB-KW"/>
</dbReference>
<feature type="binding site" evidence="11">
    <location>
        <position position="38"/>
    </location>
    <ligand>
        <name>Mg(2+)</name>
        <dbReference type="ChEBI" id="CHEBI:18420"/>
    </ligand>
</feature>
<dbReference type="AlphaFoldDB" id="A0A3D9HP19"/>